<proteinExistence type="predicted"/>
<dbReference type="AlphaFoldDB" id="A0AAD6E738"/>
<dbReference type="Proteomes" id="UP001213799">
    <property type="component" value="Unassembled WGS sequence"/>
</dbReference>
<dbReference type="Gene3D" id="3.40.50.720">
    <property type="entry name" value="NAD(P)-binding Rossmann-like Domain"/>
    <property type="match status" value="1"/>
</dbReference>
<evidence type="ECO:0000313" key="5">
    <source>
        <dbReference type="EMBL" id="KAJ5603018.1"/>
    </source>
</evidence>
<name>A0AAD6E738_9EURO</name>
<gene>
    <name evidence="5" type="ORF">N7537_005974</name>
</gene>
<dbReference type="SUPFAM" id="SSF51735">
    <property type="entry name" value="NAD(P)-binding Rossmann-fold domains"/>
    <property type="match status" value="1"/>
</dbReference>
<keyword evidence="3" id="KW-0862">Zinc</keyword>
<dbReference type="GeneID" id="81587273"/>
<reference evidence="5" key="2">
    <citation type="submission" date="2023-01" db="EMBL/GenBank/DDBJ databases">
        <authorList>
            <person name="Petersen C."/>
        </authorList>
    </citation>
    <scope>NUCLEOTIDE SEQUENCE</scope>
    <source>
        <strain evidence="5">IBT 12815</strain>
    </source>
</reference>
<evidence type="ECO:0000256" key="2">
    <source>
        <dbReference type="ARBA" id="ARBA00022723"/>
    </source>
</evidence>
<dbReference type="GO" id="GO:0046872">
    <property type="term" value="F:metal ion binding"/>
    <property type="evidence" value="ECO:0007669"/>
    <property type="project" value="UniProtKB-KW"/>
</dbReference>
<dbReference type="GO" id="GO:0004022">
    <property type="term" value="F:alcohol dehydrogenase (NAD+) activity"/>
    <property type="evidence" value="ECO:0007669"/>
    <property type="project" value="TreeGrafter"/>
</dbReference>
<protein>
    <submittedName>
        <fullName evidence="5">Alcohol dehydrogenase</fullName>
    </submittedName>
</protein>
<evidence type="ECO:0000313" key="6">
    <source>
        <dbReference type="Proteomes" id="UP001213799"/>
    </source>
</evidence>
<dbReference type="PANTHER" id="PTHR42940">
    <property type="entry name" value="ALCOHOL DEHYDROGENASE 1-RELATED"/>
    <property type="match status" value="1"/>
</dbReference>
<dbReference type="GO" id="GO:0005737">
    <property type="term" value="C:cytoplasm"/>
    <property type="evidence" value="ECO:0007669"/>
    <property type="project" value="TreeGrafter"/>
</dbReference>
<keyword evidence="4" id="KW-0560">Oxidoreductase</keyword>
<dbReference type="EMBL" id="JAQJAE010000003">
    <property type="protein sequence ID" value="KAJ5603018.1"/>
    <property type="molecule type" value="Genomic_DNA"/>
</dbReference>
<dbReference type="InterPro" id="IPR036291">
    <property type="entry name" value="NAD(P)-bd_dom_sf"/>
</dbReference>
<sequence length="82" mass="8670">MPLPDGVSSKMLAPVMYAGVTCYNALKTANIVTGAWVGISSVAGAAGSLALSYESRLDINLSQLTEESSEDLSSWMQEQRSI</sequence>
<reference evidence="5" key="1">
    <citation type="journal article" date="2023" name="IMA Fungus">
        <title>Comparative genomic study of the Penicillium genus elucidates a diverse pangenome and 15 lateral gene transfer events.</title>
        <authorList>
            <person name="Petersen C."/>
            <person name="Sorensen T."/>
            <person name="Nielsen M.R."/>
            <person name="Sondergaard T.E."/>
            <person name="Sorensen J.L."/>
            <person name="Fitzpatrick D.A."/>
            <person name="Frisvad J.C."/>
            <person name="Nielsen K.L."/>
        </authorList>
    </citation>
    <scope>NUCLEOTIDE SEQUENCE</scope>
    <source>
        <strain evidence="5">IBT 12815</strain>
    </source>
</reference>
<keyword evidence="2" id="KW-0479">Metal-binding</keyword>
<evidence type="ECO:0000256" key="3">
    <source>
        <dbReference type="ARBA" id="ARBA00022833"/>
    </source>
</evidence>
<organism evidence="5 6">
    <name type="scientific">Penicillium hordei</name>
    <dbReference type="NCBI Taxonomy" id="40994"/>
    <lineage>
        <taxon>Eukaryota</taxon>
        <taxon>Fungi</taxon>
        <taxon>Dikarya</taxon>
        <taxon>Ascomycota</taxon>
        <taxon>Pezizomycotina</taxon>
        <taxon>Eurotiomycetes</taxon>
        <taxon>Eurotiomycetidae</taxon>
        <taxon>Eurotiales</taxon>
        <taxon>Aspergillaceae</taxon>
        <taxon>Penicillium</taxon>
    </lineage>
</organism>
<dbReference type="RefSeq" id="XP_056752816.1">
    <property type="nucleotide sequence ID" value="XM_056897031.1"/>
</dbReference>
<dbReference type="PANTHER" id="PTHR42940:SF8">
    <property type="entry name" value="VACUOLAR PROTEIN SORTING-ASSOCIATED PROTEIN 11"/>
    <property type="match status" value="1"/>
</dbReference>
<comment type="cofactor">
    <cofactor evidence="1">
        <name>Zn(2+)</name>
        <dbReference type="ChEBI" id="CHEBI:29105"/>
    </cofactor>
</comment>
<evidence type="ECO:0000256" key="4">
    <source>
        <dbReference type="ARBA" id="ARBA00023002"/>
    </source>
</evidence>
<comment type="caution">
    <text evidence="5">The sequence shown here is derived from an EMBL/GenBank/DDBJ whole genome shotgun (WGS) entry which is preliminary data.</text>
</comment>
<keyword evidence="6" id="KW-1185">Reference proteome</keyword>
<evidence type="ECO:0000256" key="1">
    <source>
        <dbReference type="ARBA" id="ARBA00001947"/>
    </source>
</evidence>
<dbReference type="Gene3D" id="3.90.180.10">
    <property type="entry name" value="Medium-chain alcohol dehydrogenases, catalytic domain"/>
    <property type="match status" value="1"/>
</dbReference>
<accession>A0AAD6E738</accession>